<feature type="domain" description="Ribonuclease H1 N-terminal" evidence="2">
    <location>
        <begin position="194"/>
        <end position="233"/>
    </location>
</feature>
<dbReference type="InterPro" id="IPR037056">
    <property type="entry name" value="RNase_H1_N_sf"/>
</dbReference>
<evidence type="ECO:0000259" key="2">
    <source>
        <dbReference type="Pfam" id="PF01693"/>
    </source>
</evidence>
<dbReference type="OrthoDB" id="3270804at2759"/>
<sequence length="283" mass="29635">MAQQSTPPPTLPNSTVPPSTAPASRIMSTRVGDVINLLLALNNAGLEVVRTPDGVDHASGLENLAMGELILILQIMGIHVKGNRATAAPPPPSDSRDPLVQEIEQMVISSARRQAINLFFRLTNGPLTVPPVILEELSSTVAPPPSSVEPQATVTDPALLPPKSQSASDTVMPKGFVCMSCNTYNPIRPSEKPVYVVFCGTDVGVFDHWKDAQSLVSGISHACHCRYNSREEGERAFQAALTAGKVRILGNPIAAPGAIVSSLSPNAPNGTSGSSSEASSSSD</sequence>
<dbReference type="Pfam" id="PF01693">
    <property type="entry name" value="Cauli_VI"/>
    <property type="match status" value="1"/>
</dbReference>
<gene>
    <name evidence="3" type="ORF">JR316_012842</name>
</gene>
<feature type="compositionally biased region" description="Pro residues" evidence="1">
    <location>
        <begin position="1"/>
        <end position="11"/>
    </location>
</feature>
<dbReference type="InterPro" id="IPR009027">
    <property type="entry name" value="Ribosomal_bL9/RNase_H1_N"/>
</dbReference>
<protein>
    <recommendedName>
        <fullName evidence="2">Ribonuclease H1 N-terminal domain-containing protein</fullName>
    </recommendedName>
</protein>
<evidence type="ECO:0000256" key="1">
    <source>
        <dbReference type="SAM" id="MobiDB-lite"/>
    </source>
</evidence>
<feature type="region of interest" description="Disordered" evidence="1">
    <location>
        <begin position="1"/>
        <end position="23"/>
    </location>
</feature>
<reference evidence="3" key="1">
    <citation type="submission" date="2021-02" db="EMBL/GenBank/DDBJ databases">
        <title>Psilocybe cubensis genome.</title>
        <authorList>
            <person name="Mckernan K.J."/>
            <person name="Crawford S."/>
            <person name="Trippe A."/>
            <person name="Kane L.T."/>
            <person name="Mclaughlin S."/>
        </authorList>
    </citation>
    <scope>NUCLEOTIDE SEQUENCE [LARGE SCALE GENOMIC DNA]</scope>
    <source>
        <strain evidence="3">MGC-MH-2018</strain>
    </source>
</reference>
<dbReference type="InterPro" id="IPR011320">
    <property type="entry name" value="RNase_H1_N"/>
</dbReference>
<feature type="compositionally biased region" description="Low complexity" evidence="1">
    <location>
        <begin position="272"/>
        <end position="283"/>
    </location>
</feature>
<accession>A0A8H7XM89</accession>
<dbReference type="EMBL" id="JAFIQS010000020">
    <property type="protein sequence ID" value="KAG5162180.1"/>
    <property type="molecule type" value="Genomic_DNA"/>
</dbReference>
<evidence type="ECO:0000313" key="3">
    <source>
        <dbReference type="EMBL" id="KAG5162180.1"/>
    </source>
</evidence>
<dbReference type="SUPFAM" id="SSF55658">
    <property type="entry name" value="L9 N-domain-like"/>
    <property type="match status" value="1"/>
</dbReference>
<feature type="compositionally biased region" description="Polar residues" evidence="1">
    <location>
        <begin position="261"/>
        <end position="271"/>
    </location>
</feature>
<proteinExistence type="predicted"/>
<name>A0A8H7XM89_PSICU</name>
<feature type="region of interest" description="Disordered" evidence="1">
    <location>
        <begin position="260"/>
        <end position="283"/>
    </location>
</feature>
<organism evidence="3">
    <name type="scientific">Psilocybe cubensis</name>
    <name type="common">Psychedelic mushroom</name>
    <name type="synonym">Stropharia cubensis</name>
    <dbReference type="NCBI Taxonomy" id="181762"/>
    <lineage>
        <taxon>Eukaryota</taxon>
        <taxon>Fungi</taxon>
        <taxon>Dikarya</taxon>
        <taxon>Basidiomycota</taxon>
        <taxon>Agaricomycotina</taxon>
        <taxon>Agaricomycetes</taxon>
        <taxon>Agaricomycetidae</taxon>
        <taxon>Agaricales</taxon>
        <taxon>Agaricineae</taxon>
        <taxon>Strophariaceae</taxon>
        <taxon>Psilocybe</taxon>
    </lineage>
</organism>
<dbReference type="AlphaFoldDB" id="A0A8H7XM89"/>
<dbReference type="Gene3D" id="3.40.970.10">
    <property type="entry name" value="Ribonuclease H1, N-terminal domain"/>
    <property type="match status" value="1"/>
</dbReference>
<comment type="caution">
    <text evidence="3">The sequence shown here is derived from an EMBL/GenBank/DDBJ whole genome shotgun (WGS) entry which is preliminary data.</text>
</comment>